<evidence type="ECO:0000313" key="1">
    <source>
        <dbReference type="EMBL" id="ABD81563.1"/>
    </source>
</evidence>
<dbReference type="KEGG" id="sde:Sde_2303"/>
<dbReference type="GeneID" id="98613969"/>
<accession>Q21IB6</accession>
<gene>
    <name evidence="1" type="ordered locus">Sde_2303</name>
</gene>
<organism evidence="1 2">
    <name type="scientific">Saccharophagus degradans (strain 2-40 / ATCC 43961 / DSM 17024)</name>
    <dbReference type="NCBI Taxonomy" id="203122"/>
    <lineage>
        <taxon>Bacteria</taxon>
        <taxon>Pseudomonadati</taxon>
        <taxon>Pseudomonadota</taxon>
        <taxon>Gammaproteobacteria</taxon>
        <taxon>Cellvibrionales</taxon>
        <taxon>Cellvibrionaceae</taxon>
        <taxon>Saccharophagus</taxon>
    </lineage>
</organism>
<dbReference type="OrthoDB" id="7062278at2"/>
<dbReference type="AlphaFoldDB" id="Q21IB6"/>
<protein>
    <submittedName>
        <fullName evidence="1">Uncharacterized protein</fullName>
    </submittedName>
</protein>
<dbReference type="HOGENOM" id="CLU_1407853_0_0_6"/>
<keyword evidence="2" id="KW-1185">Reference proteome</keyword>
<dbReference type="RefSeq" id="WP_011468781.1">
    <property type="nucleotide sequence ID" value="NC_007912.1"/>
</dbReference>
<sequence length="193" mass="21397">MNDVTTQLSATSWDHLYFYGLTKSPLSEVGLNQNMVQALIGMVGATASVSTGALINPKYMLNQKGTTPWLAMYALVTMKQPELLDEVFNGAAAAFVPNQAIEPIFIDHINWPSDMLANYDIELEGFNIFILPFMVPNTSRYNLTLSQSMKAPDGSLEIFGAGKFDENKPEDVLASIQDALVFIKMHRQDVWGK</sequence>
<dbReference type="STRING" id="203122.Sde_2303"/>
<evidence type="ECO:0000313" key="2">
    <source>
        <dbReference type="Proteomes" id="UP000001947"/>
    </source>
</evidence>
<reference evidence="1 2" key="1">
    <citation type="journal article" date="2008" name="PLoS Genet.">
        <title>Complete genome sequence of the complex carbohydrate-degrading marine bacterium, Saccharophagus degradans strain 2-40 T.</title>
        <authorList>
            <person name="Weiner R.M."/>
            <person name="Taylor L.E.II."/>
            <person name="Henrissat B."/>
            <person name="Hauser L."/>
            <person name="Land M."/>
            <person name="Coutinho P.M."/>
            <person name="Rancurel C."/>
            <person name="Saunders E.H."/>
            <person name="Longmire A.G."/>
            <person name="Zhang H."/>
            <person name="Bayer E.A."/>
            <person name="Gilbert H.J."/>
            <person name="Larimer F."/>
            <person name="Zhulin I.B."/>
            <person name="Ekborg N.A."/>
            <person name="Lamed R."/>
            <person name="Richardson P.M."/>
            <person name="Borovok I."/>
            <person name="Hutcheson S."/>
        </authorList>
    </citation>
    <scope>NUCLEOTIDE SEQUENCE [LARGE SCALE GENOMIC DNA]</scope>
    <source>
        <strain evidence="2">2-40 / ATCC 43961 / DSM 17024</strain>
    </source>
</reference>
<name>Q21IB6_SACD2</name>
<dbReference type="EMBL" id="CP000282">
    <property type="protein sequence ID" value="ABD81563.1"/>
    <property type="molecule type" value="Genomic_DNA"/>
</dbReference>
<proteinExistence type="predicted"/>
<dbReference type="Proteomes" id="UP000001947">
    <property type="component" value="Chromosome"/>
</dbReference>